<sequence length="124" mass="14223">MIEIEKVSWNESLKVEISYTGECVTQVVRRLPPLSVVRQACYIFFNSPTQNIKDKTILFLLLLSSTDQIKEAIEANKLKEGEDGYLVRCCKSDLEKYSPIAIESLDERLMLTFNAINSPKRHPK</sequence>
<proteinExistence type="predicted"/>
<reference evidence="1" key="1">
    <citation type="submission" date="2015-03" db="EMBL/GenBank/DDBJ databases">
        <title>Metagenome Sequencing of an Archaeal-Dominated Microbial Community from a Hot Spring at the Los Azufres Geothermal Field, Mexico.</title>
        <authorList>
            <person name="Servin-Garciduenas L.E."/>
            <person name="Martinez-Romero E."/>
        </authorList>
    </citation>
    <scope>NUCLEOTIDE SEQUENCE [LARGE SCALE GENOMIC DNA]</scope>
    <source>
        <strain evidence="1">AZ1-454</strain>
    </source>
</reference>
<reference evidence="2" key="2">
    <citation type="submission" date="2022-05" db="EMBL/GenBank/DDBJ databases">
        <title>Metagenome Sequencing of an Archaeal-Dominated Microbial Community from a Hot Spring at the Los Azufres Geothermal Field, Mexico.</title>
        <authorList>
            <person name="Marin-Paredes R."/>
            <person name="Martinez-Romero E."/>
            <person name="Servin-Garciduenas L.E."/>
        </authorList>
    </citation>
    <scope>NUCLEOTIDE SEQUENCE</scope>
    <source>
        <strain evidence="2">AZ1-454</strain>
    </source>
</reference>
<accession>A0A0F2LQC1</accession>
<dbReference type="EMBL" id="JZWS02000001">
    <property type="protein sequence ID" value="MCL7343373.1"/>
    <property type="molecule type" value="Genomic_DNA"/>
</dbReference>
<protein>
    <submittedName>
        <fullName evidence="1">Uncharacterized protein</fullName>
    </submittedName>
</protein>
<gene>
    <name evidence="2" type="ORF">TQ35_002180</name>
    <name evidence="1" type="ORF">TQ35_00445</name>
</gene>
<dbReference type="AlphaFoldDB" id="A0A0F2LQC1"/>
<evidence type="ECO:0000313" key="1">
    <source>
        <dbReference type="EMBL" id="KJR79768.1"/>
    </source>
</evidence>
<evidence type="ECO:0000313" key="2">
    <source>
        <dbReference type="EMBL" id="MCL7343373.1"/>
    </source>
</evidence>
<comment type="caution">
    <text evidence="1">The sequence shown here is derived from an EMBL/GenBank/DDBJ whole genome shotgun (WGS) entry which is preliminary data.</text>
</comment>
<name>A0A0F2LQC1_9CREN</name>
<dbReference type="EMBL" id="JZWS01000001">
    <property type="protein sequence ID" value="KJR79768.1"/>
    <property type="molecule type" value="Genomic_DNA"/>
</dbReference>
<organism evidence="1">
    <name type="scientific">Candidatus Aramenus sulfurataquae</name>
    <dbReference type="NCBI Taxonomy" id="1326980"/>
    <lineage>
        <taxon>Archaea</taxon>
        <taxon>Thermoproteota</taxon>
        <taxon>Thermoprotei</taxon>
        <taxon>Sulfolobales</taxon>
        <taxon>Sulfolobaceae</taxon>
        <taxon>Candidatus Aramenus</taxon>
    </lineage>
</organism>